<feature type="domain" description="Transglutaminase-like" evidence="1">
    <location>
        <begin position="74"/>
        <end position="148"/>
    </location>
</feature>
<proteinExistence type="predicted"/>
<reference evidence="2 3" key="1">
    <citation type="submission" date="2020-08" db="EMBL/GenBank/DDBJ databases">
        <title>Genome sequence of Sphingomonas daechungensis KACC 18115T.</title>
        <authorList>
            <person name="Hyun D.-W."/>
            <person name="Bae J.-W."/>
        </authorList>
    </citation>
    <scope>NUCLEOTIDE SEQUENCE [LARGE SCALE GENOMIC DNA]</scope>
    <source>
        <strain evidence="2 3">KACC 18115</strain>
    </source>
</reference>
<dbReference type="EMBL" id="CP060780">
    <property type="protein sequence ID" value="QNP42280.1"/>
    <property type="molecule type" value="Genomic_DNA"/>
</dbReference>
<evidence type="ECO:0000259" key="1">
    <source>
        <dbReference type="Pfam" id="PF01841"/>
    </source>
</evidence>
<accession>A0ABX6SXU0</accession>
<dbReference type="InterPro" id="IPR038765">
    <property type="entry name" value="Papain-like_cys_pep_sf"/>
</dbReference>
<name>A0ABX6SXU0_9SPHN</name>
<gene>
    <name evidence="2" type="ORF">H9L15_07855</name>
</gene>
<protein>
    <recommendedName>
        <fullName evidence="1">Transglutaminase-like domain-containing protein</fullName>
    </recommendedName>
</protein>
<dbReference type="SUPFAM" id="SSF54001">
    <property type="entry name" value="Cysteine proteinases"/>
    <property type="match status" value="1"/>
</dbReference>
<keyword evidence="3" id="KW-1185">Reference proteome</keyword>
<sequence>MGFGGAVFGAAIAVLWYQQVPARPTSNDLTAVRQLLPEHVPLERTFDEQVAFILRVQNRVLAASPEERGIPLGRSREIVDLLRAGHGACFDRSRAIETALKANGFRTRHASMYSTAKSGSALRSLLTPDTTSHALTEVETSRGWMIVDSKTHWAGLTADGRPVDLEAVRANPKLRWSSAVKDPLPEIYGGPLTWVYGLYSRHGRFYPPYDPVPDVNWGELAQNLNI</sequence>
<evidence type="ECO:0000313" key="2">
    <source>
        <dbReference type="EMBL" id="QNP42280.1"/>
    </source>
</evidence>
<dbReference type="Pfam" id="PF01841">
    <property type="entry name" value="Transglut_core"/>
    <property type="match status" value="1"/>
</dbReference>
<dbReference type="InterPro" id="IPR002931">
    <property type="entry name" value="Transglutaminase-like"/>
</dbReference>
<dbReference type="Proteomes" id="UP000516134">
    <property type="component" value="Chromosome"/>
</dbReference>
<organism evidence="2 3">
    <name type="scientific">Sphingomonas daechungensis</name>
    <dbReference type="NCBI Taxonomy" id="1176646"/>
    <lineage>
        <taxon>Bacteria</taxon>
        <taxon>Pseudomonadati</taxon>
        <taxon>Pseudomonadota</taxon>
        <taxon>Alphaproteobacteria</taxon>
        <taxon>Sphingomonadales</taxon>
        <taxon>Sphingomonadaceae</taxon>
        <taxon>Sphingomonas</taxon>
    </lineage>
</organism>
<dbReference type="RefSeq" id="WP_187713713.1">
    <property type="nucleotide sequence ID" value="NZ_CP060780.1"/>
</dbReference>
<evidence type="ECO:0000313" key="3">
    <source>
        <dbReference type="Proteomes" id="UP000516134"/>
    </source>
</evidence>